<proteinExistence type="predicted"/>
<dbReference type="InterPro" id="IPR007899">
    <property type="entry name" value="CHAD_dom"/>
</dbReference>
<dbReference type="PANTHER" id="PTHR39339">
    <property type="entry name" value="SLR1444 PROTEIN"/>
    <property type="match status" value="1"/>
</dbReference>
<protein>
    <recommendedName>
        <fullName evidence="1">CHAD domain-containing protein</fullName>
    </recommendedName>
</protein>
<dbReference type="Proteomes" id="UP001501736">
    <property type="component" value="Unassembled WGS sequence"/>
</dbReference>
<reference evidence="3" key="1">
    <citation type="journal article" date="2019" name="Int. J. Syst. Evol. Microbiol.">
        <title>The Global Catalogue of Microorganisms (GCM) 10K type strain sequencing project: providing services to taxonomists for standard genome sequencing and annotation.</title>
        <authorList>
            <consortium name="The Broad Institute Genomics Platform"/>
            <consortium name="The Broad Institute Genome Sequencing Center for Infectious Disease"/>
            <person name="Wu L."/>
            <person name="Ma J."/>
        </authorList>
    </citation>
    <scope>NUCLEOTIDE SEQUENCE [LARGE SCALE GENOMIC DNA]</scope>
    <source>
        <strain evidence="3">JCM 11483</strain>
    </source>
</reference>
<sequence length="306" mass="33262">MSRPEHSTAEETLTAAVGLRAQVVLDRVPAAVEDQHDAVHQLRTAVRRLRSLLAIFRSHFLAEEVTDLRHRLSTLGDVLGEPRDLEVAAELAGSVLEELRAGRDDEPVAEVSATLIDAVLEDRATAHATFVAWWEDHGEELTRVLEGWTEDAPVDPALTEEAAKPFLKDAVRSEVARARTMADRLEVGLLEGPDDRTLADAHRLRKAGRRLRYIAEAFTQPPAEVLGKKARRAGKRGSRLQTVLGDHRDALLLGGRARRLAVEASTPGAADDFRAFAAVAEARASSALADLPQAMTKLRSAALPTG</sequence>
<feature type="domain" description="CHAD" evidence="1">
    <location>
        <begin position="6"/>
        <end position="300"/>
    </location>
</feature>
<dbReference type="EMBL" id="BAAAYG010000005">
    <property type="protein sequence ID" value="GAA3285292.1"/>
    <property type="molecule type" value="Genomic_DNA"/>
</dbReference>
<gene>
    <name evidence="2" type="ORF">GCM10020260_17630</name>
</gene>
<accession>A0ABP6RCV0</accession>
<organism evidence="2 3">
    <name type="scientific">Nesterenkonia halobia</name>
    <dbReference type="NCBI Taxonomy" id="37922"/>
    <lineage>
        <taxon>Bacteria</taxon>
        <taxon>Bacillati</taxon>
        <taxon>Actinomycetota</taxon>
        <taxon>Actinomycetes</taxon>
        <taxon>Micrococcales</taxon>
        <taxon>Micrococcaceae</taxon>
        <taxon>Nesterenkonia</taxon>
    </lineage>
</organism>
<dbReference type="SMART" id="SM00880">
    <property type="entry name" value="CHAD"/>
    <property type="match status" value="1"/>
</dbReference>
<evidence type="ECO:0000313" key="2">
    <source>
        <dbReference type="EMBL" id="GAA3285292.1"/>
    </source>
</evidence>
<comment type="caution">
    <text evidence="2">The sequence shown here is derived from an EMBL/GenBank/DDBJ whole genome shotgun (WGS) entry which is preliminary data.</text>
</comment>
<name>A0ABP6RCV0_9MICC</name>
<evidence type="ECO:0000259" key="1">
    <source>
        <dbReference type="PROSITE" id="PS51708"/>
    </source>
</evidence>
<dbReference type="PROSITE" id="PS51708">
    <property type="entry name" value="CHAD"/>
    <property type="match status" value="1"/>
</dbReference>
<keyword evidence="3" id="KW-1185">Reference proteome</keyword>
<dbReference type="RefSeq" id="WP_344720349.1">
    <property type="nucleotide sequence ID" value="NZ_BAAAYG010000005.1"/>
</dbReference>
<dbReference type="Gene3D" id="1.40.20.10">
    <property type="entry name" value="CHAD domain"/>
    <property type="match status" value="1"/>
</dbReference>
<evidence type="ECO:0000313" key="3">
    <source>
        <dbReference type="Proteomes" id="UP001501736"/>
    </source>
</evidence>
<dbReference type="Pfam" id="PF05235">
    <property type="entry name" value="CHAD"/>
    <property type="match status" value="1"/>
</dbReference>
<dbReference type="PANTHER" id="PTHR39339:SF1">
    <property type="entry name" value="CHAD DOMAIN-CONTAINING PROTEIN"/>
    <property type="match status" value="1"/>
</dbReference>
<dbReference type="InterPro" id="IPR038186">
    <property type="entry name" value="CHAD_dom_sf"/>
</dbReference>